<dbReference type="FunFam" id="2.60.40.60:FF:000168">
    <property type="entry name" value="Cadherin-related family member 2"/>
    <property type="match status" value="1"/>
</dbReference>
<feature type="domain" description="Cadherin" evidence="13">
    <location>
        <begin position="1065"/>
        <end position="1173"/>
    </location>
</feature>
<evidence type="ECO:0000256" key="9">
    <source>
        <dbReference type="ARBA" id="ARBA00023136"/>
    </source>
</evidence>
<evidence type="ECO:0000256" key="1">
    <source>
        <dbReference type="ARBA" id="ARBA00004251"/>
    </source>
</evidence>
<dbReference type="SMART" id="SM00112">
    <property type="entry name" value="CA"/>
    <property type="match status" value="10"/>
</dbReference>
<dbReference type="CDD" id="cd11304">
    <property type="entry name" value="Cadherin_repeat"/>
    <property type="match status" value="10"/>
</dbReference>
<dbReference type="GO" id="GO:0008013">
    <property type="term" value="F:beta-catenin binding"/>
    <property type="evidence" value="ECO:0007669"/>
    <property type="project" value="TreeGrafter"/>
</dbReference>
<keyword evidence="3" id="KW-0812">Transmembrane</keyword>
<dbReference type="PRINTS" id="PR00205">
    <property type="entry name" value="CADHERIN"/>
</dbReference>
<evidence type="ECO:0000256" key="5">
    <source>
        <dbReference type="ARBA" id="ARBA00022737"/>
    </source>
</evidence>
<keyword evidence="2" id="KW-1003">Cell membrane</keyword>
<dbReference type="Pfam" id="PF00028">
    <property type="entry name" value="Cadherin"/>
    <property type="match status" value="7"/>
</dbReference>
<evidence type="ECO:0000313" key="14">
    <source>
        <dbReference type="EMBL" id="CAG9827600.1"/>
    </source>
</evidence>
<dbReference type="PROSITE" id="PS50268">
    <property type="entry name" value="CADHERIN_2"/>
    <property type="match status" value="11"/>
</dbReference>
<dbReference type="Gene3D" id="2.60.40.60">
    <property type="entry name" value="Cadherins"/>
    <property type="match status" value="11"/>
</dbReference>
<evidence type="ECO:0000256" key="10">
    <source>
        <dbReference type="ARBA" id="ARBA00023180"/>
    </source>
</evidence>
<keyword evidence="5" id="KW-0677">Repeat</keyword>
<sequence>MEIHRLIFKNFLRTFTGYFVKIKFKIDNSPSKCSTQCNILVLVLLVISLSVAEGNKPPKFVTDGQTEIILRLKEGSETPVGTLIYQLRGYDEDGDYLKFGVSRFPGSDIIRIDNTSPSEANIYLNKELDRETQDEYSLVLTLTDGHLGYGHYVTQGLLLLVEDVNDNVPVFKSYQPTITVAEDFKPGTITTLEATDADEGAYGQVVYYLQNIDGEKELFAVNTVGERAVLRLVGSLDYEKQTVHQLKILAVDRAKEGRVNTATAALLIKVEDVEDQPPEFVRITPFTKIEENSPIGTSVLMVVAVDGDRGVNNPIEYSLLSNSLNSVNDVFSVERDTGVVFTTSVIDREALPGGAGTYILQITAKEIGSKIVPTPTATTEVTVMVTDVNDETPTFKSNYYECEIAENAQINTPVTFLGNALPEVYDYDQGINGSFFLFIKGGGDAFDVTPSKAVNEATFMIRVKNSTTLDFERIKRINLTLVAKEIVKNKPKYSEASVMVNLLDRNDNFPEFSKSLYEVSVPENCDVGTTVAWVQALDDDSGKFGTRGIRYTNLAGSIDYMLNLHPTSGVITVKIAGGPNWDREQISRHFLTVEARDDLGYGNRNSVQLVINIEDINDNAPMFVQSKYEARLFENKLDFEQPLKVEARDADLNGTKNSEIEYELLGDLAENFTIDSTGLISLKCPMDFESLQNSFSSSVYSVFLTVRARDWGTPSLFSDVPLLIYVEDVNDNTPVFENSFYNKSVAENSPSGTSLLQVGKIIANLSANDPDSTAALVFKIDDSACQAINERRVLVKTQEYDCSGAFHLEPRTGVLSIAKTLDREIVEQFQLGLTVEDINSETGQQVAHAKIVIDILDVNDNSPKFRNSFYKFSIAENSKHGTAIGSVTADDIDKNKTITYSLEGAIELTSLVHLNQDDGNIVVKATDSGYPPRSTRVEVFSQILDENDNNPSFLPEPSALIIPEDIHVGTEIARVKAVDADSGEYGKITYLLDRLSSQGKFTLDGDTGILKVSDKLDREDKPNFLLIIEGWDNYQYGFNSGESRNAFKHINITIEDVNDNVPVLHVPPYCINITEFHEPGQPVTTIHASDADDPETSNGQVIIDIADGNQDNLFELQPINEWSVDIRTTTSLRGRHGNYTLIMRAQDLGIPSLLVEDTLRICVADYNDHPPIFISPPPNSTLKVPENATVGSALIQILASDEDVGQNGAVRYRLKTDPAGHWKFFELQPISGILELRLPLDRKKQKIYDV</sequence>
<dbReference type="InterPro" id="IPR020894">
    <property type="entry name" value="Cadherin_CS"/>
</dbReference>
<feature type="domain" description="Cadherin" evidence="13">
    <location>
        <begin position="866"/>
        <end position="953"/>
    </location>
</feature>
<dbReference type="FunFam" id="2.60.40.60:FF:000015">
    <property type="entry name" value="FAT atypical cadherin 1"/>
    <property type="match status" value="1"/>
</dbReference>
<dbReference type="GO" id="GO:0016477">
    <property type="term" value="P:cell migration"/>
    <property type="evidence" value="ECO:0007669"/>
    <property type="project" value="TreeGrafter"/>
</dbReference>
<dbReference type="InterPro" id="IPR002126">
    <property type="entry name" value="Cadherin-like_dom"/>
</dbReference>
<feature type="domain" description="Cadherin" evidence="13">
    <location>
        <begin position="289"/>
        <end position="395"/>
    </location>
</feature>
<keyword evidence="15" id="KW-1185">Reference proteome</keyword>
<dbReference type="PANTHER" id="PTHR24027">
    <property type="entry name" value="CADHERIN-23"/>
    <property type="match status" value="1"/>
</dbReference>
<keyword evidence="6 12" id="KW-0106">Calcium</keyword>
<dbReference type="GO" id="GO:0016342">
    <property type="term" value="C:catenin complex"/>
    <property type="evidence" value="ECO:0007669"/>
    <property type="project" value="TreeGrafter"/>
</dbReference>
<keyword evidence="8" id="KW-1133">Transmembrane helix</keyword>
<evidence type="ECO:0000256" key="11">
    <source>
        <dbReference type="ARBA" id="ARBA00059331"/>
    </source>
</evidence>
<evidence type="ECO:0000256" key="3">
    <source>
        <dbReference type="ARBA" id="ARBA00022692"/>
    </source>
</evidence>
<dbReference type="GO" id="GO:0007156">
    <property type="term" value="P:homophilic cell adhesion via plasma membrane adhesion molecules"/>
    <property type="evidence" value="ECO:0007669"/>
    <property type="project" value="InterPro"/>
</dbReference>
<feature type="domain" description="Cadherin" evidence="13">
    <location>
        <begin position="513"/>
        <end position="623"/>
    </location>
</feature>
<dbReference type="EMBL" id="OU898276">
    <property type="protein sequence ID" value="CAG9827600.1"/>
    <property type="molecule type" value="Genomic_DNA"/>
</dbReference>
<dbReference type="PROSITE" id="PS00232">
    <property type="entry name" value="CADHERIN_1"/>
    <property type="match status" value="7"/>
</dbReference>
<dbReference type="FunFam" id="2.60.40.60:FF:000345">
    <property type="entry name" value="Cadherin 2"/>
    <property type="match status" value="1"/>
</dbReference>
<gene>
    <name evidence="14" type="ORF">DIABBA_LOCUS1586</name>
</gene>
<feature type="domain" description="Cadherin" evidence="13">
    <location>
        <begin position="76"/>
        <end position="171"/>
    </location>
</feature>
<feature type="domain" description="Cadherin" evidence="13">
    <location>
        <begin position="172"/>
        <end position="280"/>
    </location>
</feature>
<evidence type="ECO:0000259" key="13">
    <source>
        <dbReference type="PROSITE" id="PS50268"/>
    </source>
</evidence>
<dbReference type="Proteomes" id="UP001153709">
    <property type="component" value="Chromosome 1"/>
</dbReference>
<feature type="domain" description="Cadherin" evidence="13">
    <location>
        <begin position="624"/>
        <end position="736"/>
    </location>
</feature>
<dbReference type="InterPro" id="IPR039808">
    <property type="entry name" value="Cadherin"/>
</dbReference>
<evidence type="ECO:0000256" key="7">
    <source>
        <dbReference type="ARBA" id="ARBA00022889"/>
    </source>
</evidence>
<evidence type="ECO:0000256" key="12">
    <source>
        <dbReference type="PROSITE-ProRule" id="PRU00043"/>
    </source>
</evidence>
<reference evidence="14" key="1">
    <citation type="submission" date="2022-01" db="EMBL/GenBank/DDBJ databases">
        <authorList>
            <person name="King R."/>
        </authorList>
    </citation>
    <scope>NUCLEOTIDE SEQUENCE</scope>
</reference>
<dbReference type="FunFam" id="2.60.40.60:FF:000118">
    <property type="entry name" value="protocadherin Fat 4"/>
    <property type="match status" value="1"/>
</dbReference>
<keyword evidence="9" id="KW-0472">Membrane</keyword>
<comment type="subcellular location">
    <subcellularLocation>
        <location evidence="1">Cell membrane</location>
        <topology evidence="1">Single-pass type I membrane protein</topology>
    </subcellularLocation>
</comment>
<name>A0A9N9SNH5_DIABA</name>
<keyword evidence="4" id="KW-0732">Signal</keyword>
<evidence type="ECO:0000256" key="6">
    <source>
        <dbReference type="ARBA" id="ARBA00022837"/>
    </source>
</evidence>
<protein>
    <recommendedName>
        <fullName evidence="13">Cadherin domain-containing protein</fullName>
    </recommendedName>
</protein>
<evidence type="ECO:0000256" key="2">
    <source>
        <dbReference type="ARBA" id="ARBA00022475"/>
    </source>
</evidence>
<dbReference type="GO" id="GO:0045296">
    <property type="term" value="F:cadherin binding"/>
    <property type="evidence" value="ECO:0007669"/>
    <property type="project" value="TreeGrafter"/>
</dbReference>
<evidence type="ECO:0000313" key="15">
    <source>
        <dbReference type="Proteomes" id="UP001153709"/>
    </source>
</evidence>
<comment type="function">
    <text evidence="11">Cadherins are calcium-dependent cell adhesion proteins. They preferentially interact with themselves in a homophilic manner in connecting cells.</text>
</comment>
<proteinExistence type="predicted"/>
<evidence type="ECO:0000256" key="4">
    <source>
        <dbReference type="ARBA" id="ARBA00022729"/>
    </source>
</evidence>
<keyword evidence="7" id="KW-0130">Cell adhesion</keyword>
<feature type="domain" description="Cadherin" evidence="13">
    <location>
        <begin position="1176"/>
        <end position="1250"/>
    </location>
</feature>
<dbReference type="SUPFAM" id="SSF49313">
    <property type="entry name" value="Cadherin-like"/>
    <property type="match status" value="11"/>
</dbReference>
<organism evidence="14 15">
    <name type="scientific">Diabrotica balteata</name>
    <name type="common">Banded cucumber beetle</name>
    <dbReference type="NCBI Taxonomy" id="107213"/>
    <lineage>
        <taxon>Eukaryota</taxon>
        <taxon>Metazoa</taxon>
        <taxon>Ecdysozoa</taxon>
        <taxon>Arthropoda</taxon>
        <taxon>Hexapoda</taxon>
        <taxon>Insecta</taxon>
        <taxon>Pterygota</taxon>
        <taxon>Neoptera</taxon>
        <taxon>Endopterygota</taxon>
        <taxon>Coleoptera</taxon>
        <taxon>Polyphaga</taxon>
        <taxon>Cucujiformia</taxon>
        <taxon>Chrysomeloidea</taxon>
        <taxon>Chrysomelidae</taxon>
        <taxon>Galerucinae</taxon>
        <taxon>Diabroticina</taxon>
        <taxon>Diabroticites</taxon>
        <taxon>Diabrotica</taxon>
    </lineage>
</organism>
<accession>A0A9N9SNH5</accession>
<keyword evidence="10" id="KW-0325">Glycoprotein</keyword>
<feature type="domain" description="Cadherin" evidence="13">
    <location>
        <begin position="396"/>
        <end position="512"/>
    </location>
</feature>
<dbReference type="PANTHER" id="PTHR24027:SF423">
    <property type="entry name" value="PROTOCADHERIN-16"/>
    <property type="match status" value="1"/>
</dbReference>
<dbReference type="GO" id="GO:0005509">
    <property type="term" value="F:calcium ion binding"/>
    <property type="evidence" value="ECO:0007669"/>
    <property type="project" value="UniProtKB-UniRule"/>
</dbReference>
<dbReference type="InterPro" id="IPR015919">
    <property type="entry name" value="Cadherin-like_sf"/>
</dbReference>
<feature type="domain" description="Cadherin" evidence="13">
    <location>
        <begin position="954"/>
        <end position="1064"/>
    </location>
</feature>
<dbReference type="OrthoDB" id="6510378at2759"/>
<dbReference type="AlphaFoldDB" id="A0A9N9SNH5"/>
<feature type="domain" description="Cadherin" evidence="13">
    <location>
        <begin position="737"/>
        <end position="865"/>
    </location>
</feature>
<dbReference type="FunFam" id="2.60.40.60:FF:000098">
    <property type="entry name" value="cadherin-23 isoform X1"/>
    <property type="match status" value="1"/>
</dbReference>
<evidence type="ECO:0000256" key="8">
    <source>
        <dbReference type="ARBA" id="ARBA00022989"/>
    </source>
</evidence>